<evidence type="ECO:0000313" key="1">
    <source>
        <dbReference type="EMBL" id="QEE18679.1"/>
    </source>
</evidence>
<name>A0A5B9DJ38_9HYPH</name>
<accession>A0A5B9DJ38</accession>
<sequence length="190" mass="20048">MSVDAFPSPEPVRADRARRIARLSRLMTVAVQATTVVLPIGVALYWLGAPVAMLARDARIPVEWLAEFSLPQRLLALMASLIPVAALLWGLAQVRACLAAFSRGQLFGHEAAHGLRKLALAMAGTAAIGPIAGAAISVILSWGAPAGQKQIALSLGSDQLLMLLFAGMLALVSWTMLEAAEIAQENAEFV</sequence>
<evidence type="ECO:0000313" key="2">
    <source>
        <dbReference type="Proteomes" id="UP000321062"/>
    </source>
</evidence>
<dbReference type="AlphaFoldDB" id="A0A5B9DJ38"/>
<gene>
    <name evidence="1" type="ORF">FNA67_00115</name>
</gene>
<dbReference type="Proteomes" id="UP000321062">
    <property type="component" value="Chromosome"/>
</dbReference>
<protein>
    <submittedName>
        <fullName evidence="1">DUF2975 domain-containing protein</fullName>
    </submittedName>
</protein>
<dbReference type="RefSeq" id="WP_147654638.1">
    <property type="nucleotide sequence ID" value="NZ_BMFM01000001.1"/>
</dbReference>
<dbReference type="OrthoDB" id="8093205at2"/>
<proteinExistence type="predicted"/>
<keyword evidence="2" id="KW-1185">Reference proteome</keyword>
<organism evidence="1 2">
    <name type="scientific">Paradevosia tibetensis</name>
    <dbReference type="NCBI Taxonomy" id="1447062"/>
    <lineage>
        <taxon>Bacteria</taxon>
        <taxon>Pseudomonadati</taxon>
        <taxon>Pseudomonadota</taxon>
        <taxon>Alphaproteobacteria</taxon>
        <taxon>Hyphomicrobiales</taxon>
        <taxon>Devosiaceae</taxon>
        <taxon>Paradevosia</taxon>
    </lineage>
</organism>
<reference evidence="1 2" key="1">
    <citation type="journal article" date="2015" name="Int. J. Syst. Evol. Microbiol.">
        <title>Youhaiella tibetensis gen. nov., sp. nov., isolated from subsurface sediment.</title>
        <authorList>
            <person name="Wang Y.X."/>
            <person name="Huang F.Q."/>
            <person name="Nogi Y."/>
            <person name="Pang S.J."/>
            <person name="Wang P.K."/>
            <person name="Lv J."/>
        </authorList>
    </citation>
    <scope>NUCLEOTIDE SEQUENCE [LARGE SCALE GENOMIC DNA]</scope>
    <source>
        <strain evidence="2">fig4</strain>
    </source>
</reference>
<dbReference type="EMBL" id="CP041690">
    <property type="protein sequence ID" value="QEE18679.1"/>
    <property type="molecule type" value="Genomic_DNA"/>
</dbReference>
<dbReference type="KEGG" id="yti:FNA67_00115"/>